<keyword evidence="5" id="KW-1185">Reference proteome</keyword>
<organism evidence="4 5">
    <name type="scientific">Labeo rohita</name>
    <name type="common">Indian major carp</name>
    <name type="synonym">Cyprinus rohita</name>
    <dbReference type="NCBI Taxonomy" id="84645"/>
    <lineage>
        <taxon>Eukaryota</taxon>
        <taxon>Metazoa</taxon>
        <taxon>Chordata</taxon>
        <taxon>Craniata</taxon>
        <taxon>Vertebrata</taxon>
        <taxon>Euteleostomi</taxon>
        <taxon>Actinopterygii</taxon>
        <taxon>Neopterygii</taxon>
        <taxon>Teleostei</taxon>
        <taxon>Ostariophysi</taxon>
        <taxon>Cypriniformes</taxon>
        <taxon>Cyprinidae</taxon>
        <taxon>Labeoninae</taxon>
        <taxon>Labeonini</taxon>
        <taxon>Labeo</taxon>
    </lineage>
</organism>
<protein>
    <submittedName>
        <fullName evidence="4">Interleukin-22 receptor subunit alpha-2</fullName>
    </submittedName>
</protein>
<feature type="chain" id="PRO_5045831706" evidence="1">
    <location>
        <begin position="27"/>
        <end position="243"/>
    </location>
</feature>
<sequence>MYALTGPKSLELVAATLLLCWADCSPSPQDELAPLDVQFHSLDFRNVLHWKHPHKAVKNLTYFVQHKIYGDKEWINSEDCQGIQSLECDLSQATSDPREWYYARIRSFSSAGFSSWVLSHRFYPQWESTFSPPQIKVTVTGRIISVQIRPPRSPLRGEKGSRIRVTKLQKLKFRIYVMHNDVEETFTNPIFPKQEVYETDSCSKELVIEGLRPKTTYCLQAVSVTPRSGRQSSRSPSTCISTH</sequence>
<feature type="signal peptide" evidence="1">
    <location>
        <begin position="1"/>
        <end position="26"/>
    </location>
</feature>
<dbReference type="Pfam" id="PF01108">
    <property type="entry name" value="Tissue_fac"/>
    <property type="match status" value="1"/>
</dbReference>
<name>A0ABQ8M4G4_LABRO</name>
<dbReference type="InterPro" id="IPR013783">
    <property type="entry name" value="Ig-like_fold"/>
</dbReference>
<dbReference type="InterPro" id="IPR050650">
    <property type="entry name" value="Type-II_Cytokine-TF_Rcpt"/>
</dbReference>
<gene>
    <name evidence="4" type="ORF">H4Q32_009187</name>
</gene>
<feature type="domain" description="Fibronectin type-III" evidence="2">
    <location>
        <begin position="15"/>
        <end position="116"/>
    </location>
</feature>
<dbReference type="PANTHER" id="PTHR20859:SF53">
    <property type="entry name" value="INTERLEUKIN-22 RECEPTOR SUBUNIT ALPHA-1"/>
    <property type="match status" value="1"/>
</dbReference>
<dbReference type="InterPro" id="IPR015373">
    <property type="entry name" value="Interferon/interleukin_rcp_dom"/>
</dbReference>
<evidence type="ECO:0000313" key="5">
    <source>
        <dbReference type="Proteomes" id="UP000830375"/>
    </source>
</evidence>
<dbReference type="EMBL" id="JACTAM010000013">
    <property type="protein sequence ID" value="KAI2657785.1"/>
    <property type="molecule type" value="Genomic_DNA"/>
</dbReference>
<proteinExistence type="predicted"/>
<keyword evidence="1" id="KW-0732">Signal</keyword>
<dbReference type="InterPro" id="IPR036116">
    <property type="entry name" value="FN3_sf"/>
</dbReference>
<evidence type="ECO:0000259" key="2">
    <source>
        <dbReference type="Pfam" id="PF01108"/>
    </source>
</evidence>
<keyword evidence="4" id="KW-0675">Receptor</keyword>
<dbReference type="Gene3D" id="2.60.40.10">
    <property type="entry name" value="Immunoglobulins"/>
    <property type="match status" value="2"/>
</dbReference>
<dbReference type="InterPro" id="IPR003961">
    <property type="entry name" value="FN3_dom"/>
</dbReference>
<evidence type="ECO:0000259" key="3">
    <source>
        <dbReference type="Pfam" id="PF09294"/>
    </source>
</evidence>
<dbReference type="Pfam" id="PF09294">
    <property type="entry name" value="Interfer-bind"/>
    <property type="match status" value="1"/>
</dbReference>
<reference evidence="4 5" key="1">
    <citation type="submission" date="2022-01" db="EMBL/GenBank/DDBJ databases">
        <title>A high-quality chromosome-level genome assembly of rohu carp, Labeo rohita.</title>
        <authorList>
            <person name="Arick M.A. II"/>
            <person name="Hsu C.-Y."/>
            <person name="Magbanua Z."/>
            <person name="Pechanova O."/>
            <person name="Grover C."/>
            <person name="Miller E."/>
            <person name="Thrash A."/>
            <person name="Ezzel L."/>
            <person name="Alam S."/>
            <person name="Benzie J."/>
            <person name="Hamilton M."/>
            <person name="Karsi A."/>
            <person name="Lawrence M.L."/>
            <person name="Peterson D.G."/>
        </authorList>
    </citation>
    <scope>NUCLEOTIDE SEQUENCE [LARGE SCALE GENOMIC DNA]</scope>
    <source>
        <strain evidence="5">BAU-BD-2019</strain>
        <tissue evidence="4">Blood</tissue>
    </source>
</reference>
<dbReference type="SUPFAM" id="SSF49265">
    <property type="entry name" value="Fibronectin type III"/>
    <property type="match status" value="2"/>
</dbReference>
<dbReference type="Proteomes" id="UP000830375">
    <property type="component" value="Unassembled WGS sequence"/>
</dbReference>
<feature type="domain" description="Interferon/interleukin receptor" evidence="3">
    <location>
        <begin position="130"/>
        <end position="242"/>
    </location>
</feature>
<evidence type="ECO:0000313" key="4">
    <source>
        <dbReference type="EMBL" id="KAI2657785.1"/>
    </source>
</evidence>
<accession>A0ABQ8M4G4</accession>
<evidence type="ECO:0000256" key="1">
    <source>
        <dbReference type="SAM" id="SignalP"/>
    </source>
</evidence>
<comment type="caution">
    <text evidence="4">The sequence shown here is derived from an EMBL/GenBank/DDBJ whole genome shotgun (WGS) entry which is preliminary data.</text>
</comment>
<dbReference type="PANTHER" id="PTHR20859">
    <property type="entry name" value="INTERFERON/INTERLEUKIN RECEPTOR"/>
    <property type="match status" value="1"/>
</dbReference>